<evidence type="ECO:0000256" key="1">
    <source>
        <dbReference type="SAM" id="Phobius"/>
    </source>
</evidence>
<evidence type="ECO:0008006" key="4">
    <source>
        <dbReference type="Google" id="ProtNLM"/>
    </source>
</evidence>
<dbReference type="EMBL" id="POWG01000028">
    <property type="protein sequence ID" value="PNQ96573.1"/>
    <property type="molecule type" value="Genomic_DNA"/>
</dbReference>
<feature type="transmembrane region" description="Helical" evidence="1">
    <location>
        <begin position="365"/>
        <end position="383"/>
    </location>
</feature>
<dbReference type="Proteomes" id="UP000236268">
    <property type="component" value="Unassembled WGS sequence"/>
</dbReference>
<feature type="transmembrane region" description="Helical" evidence="1">
    <location>
        <begin position="389"/>
        <end position="407"/>
    </location>
</feature>
<gene>
    <name evidence="2" type="ORF">C1S70_22650</name>
</gene>
<geneLocation type="plasmid" evidence="2">
    <name>p16unnamed</name>
</geneLocation>
<feature type="transmembrane region" description="Helical" evidence="1">
    <location>
        <begin position="143"/>
        <end position="162"/>
    </location>
</feature>
<feature type="transmembrane region" description="Helical" evidence="1">
    <location>
        <begin position="244"/>
        <end position="267"/>
    </location>
</feature>
<comment type="caution">
    <text evidence="2">The sequence shown here is derived from an EMBL/GenBank/DDBJ whole genome shotgun (WGS) entry which is preliminary data.</text>
</comment>
<feature type="transmembrane region" description="Helical" evidence="1">
    <location>
        <begin position="116"/>
        <end position="136"/>
    </location>
</feature>
<keyword evidence="2" id="KW-0614">Plasmid</keyword>
<feature type="transmembrane region" description="Helical" evidence="1">
    <location>
        <begin position="36"/>
        <end position="54"/>
    </location>
</feature>
<evidence type="ECO:0000313" key="2">
    <source>
        <dbReference type="EMBL" id="PNQ96573.1"/>
    </source>
</evidence>
<protein>
    <recommendedName>
        <fullName evidence="4">DUF2029 domain-containing protein</fullName>
    </recommendedName>
</protein>
<feature type="transmembrane region" description="Helical" evidence="1">
    <location>
        <begin position="414"/>
        <end position="435"/>
    </location>
</feature>
<keyword evidence="1" id="KW-0812">Transmembrane</keyword>
<dbReference type="AlphaFoldDB" id="A0A2K1FVL2"/>
<name>A0A2K1FVL2_9PROT</name>
<keyword evidence="1" id="KW-1133">Transmembrane helix</keyword>
<reference evidence="2 3" key="1">
    <citation type="submission" date="2018-01" db="EMBL/GenBank/DDBJ databases">
        <title>Whole genome sequence of Azospirillum brasilense REC3 isolated from strawberry roots.</title>
        <authorList>
            <person name="Fontana C.A."/>
            <person name="Salazar S.M."/>
            <person name="Bassi D."/>
            <person name="Puglisi E."/>
            <person name="Lovaisa N.C."/>
            <person name="Toffoli L.M."/>
            <person name="Pedraza R."/>
            <person name="Cocconcelli P.S."/>
        </authorList>
    </citation>
    <scope>NUCLEOTIDE SEQUENCE [LARGE SCALE GENOMIC DNA]</scope>
    <source>
        <strain evidence="2 3">REC3</strain>
        <plasmid evidence="2">p16unnamed</plasmid>
    </source>
</reference>
<evidence type="ECO:0000313" key="3">
    <source>
        <dbReference type="Proteomes" id="UP000236268"/>
    </source>
</evidence>
<feature type="transmembrane region" description="Helical" evidence="1">
    <location>
        <begin position="328"/>
        <end position="345"/>
    </location>
</feature>
<proteinExistence type="predicted"/>
<organism evidence="2 3">
    <name type="scientific">Azospirillum argentinense</name>
    <dbReference type="NCBI Taxonomy" id="2970906"/>
    <lineage>
        <taxon>Bacteria</taxon>
        <taxon>Pseudomonadati</taxon>
        <taxon>Pseudomonadota</taxon>
        <taxon>Alphaproteobacteria</taxon>
        <taxon>Rhodospirillales</taxon>
        <taxon>Azospirillaceae</taxon>
        <taxon>Azospirillum</taxon>
    </lineage>
</organism>
<feature type="transmembrane region" description="Helical" evidence="1">
    <location>
        <begin position="168"/>
        <end position="186"/>
    </location>
</feature>
<feature type="transmembrane region" description="Helical" evidence="1">
    <location>
        <begin position="220"/>
        <end position="237"/>
    </location>
</feature>
<keyword evidence="1" id="KW-0472">Membrane</keyword>
<sequence>MGELPCPLQDPAFPSRKGIFFVAVFSDRAWQFWQRWHIVFVSVFGISALTYWSVLQGQDQNWDLKNYHYSAVYRLLNGRLLWDIAPSQIQSWFNPFPYIPYYIAIRSLPPIVSGSLMAIVAGINIVLVYVLTLSLFKGSLTPLKSVTAIAATLIGATAPMFLSEVGTTFIDNVMSLFIVGAGLILIRMYRNPDGSGDVVRAGWAGLLLGIAFGFKQTVAVFIAGLVLATVVTCLLSRRSPVRPVLGLFVGGLVGTALSVGWWSYFLFTTYGNPLFPFYNKIFQSPYFPLTNFIDVNFLPKSFMAAVGYPIQWALGNSFVSCEMFFRDFRFVTLYALLAVGAVFLLRPVRAVEPTKGMPVLLDRNVCVFLFVFFVFSYVAWISMFAIHRYLVPLEILTGAFSVMLLAVSVRNRTAFIIVVAILTPALVLTTIPASWGRSSFGRSWFDVRGVDSINKPDTLYVVVEGGGAPLGYVIPFFGKTSRFVRIAGNMMLTPGVGLGASAKDVIDNHKGPIRSLQVKEQMIPEDLKHLRIFGLEPSATDCGTITTKFDVLQSCQLERVSPPAPGGSASAVP</sequence>
<accession>A0A2K1FVL2</accession>